<dbReference type="InterPro" id="IPR052982">
    <property type="entry name" value="SRP1/TIP1-like"/>
</dbReference>
<evidence type="ECO:0000256" key="2">
    <source>
        <dbReference type="SAM" id="MobiDB-lite"/>
    </source>
</evidence>
<keyword evidence="6" id="KW-1185">Reference proteome</keyword>
<sequence>MRFTVSAAALLAFAAKVLAQDPTADFDPILTPGEGETLDAGSTYKITWETVDKYNGTATIILMGGKTENTLELLDPVASSIDNSAGEYDWKIASDLGADATYGLKIQWDSDETIFQYSFPFAIEGSGASSSSSASGSGTATVTSTVTSASASGTSGSSSTGSVAETITSTITSESGIPTASSNLSTTGSPATTVTSVVVPSGSGTGSSASASPTTVTDNGAAKLTGSFIALSGLVAAALLL</sequence>
<feature type="region of interest" description="Disordered" evidence="2">
    <location>
        <begin position="195"/>
        <end position="215"/>
    </location>
</feature>
<feature type="signal peptide" evidence="3">
    <location>
        <begin position="1"/>
        <end position="19"/>
    </location>
</feature>
<name>R8BF50_PHAM7</name>
<dbReference type="PANTHER" id="PTHR40633">
    <property type="entry name" value="MATRIX PROTEIN, PUTATIVE (AFU_ORTHOLOGUE AFUA_8G05410)-RELATED"/>
    <property type="match status" value="1"/>
</dbReference>
<dbReference type="AlphaFoldDB" id="R8BF50"/>
<evidence type="ECO:0000256" key="1">
    <source>
        <dbReference type="ARBA" id="ARBA00022729"/>
    </source>
</evidence>
<feature type="domain" description="Yeast cell wall synthesis Kre9/Knh1-like N-terminal" evidence="4">
    <location>
        <begin position="31"/>
        <end position="123"/>
    </location>
</feature>
<protein>
    <submittedName>
        <fullName evidence="5">Putative gpi anchored serine-threonine rich protein</fullName>
    </submittedName>
</protein>
<dbReference type="InterPro" id="IPR018466">
    <property type="entry name" value="Kre9/Knh1-like_N"/>
</dbReference>
<organism evidence="5 6">
    <name type="scientific">Phaeoacremonium minimum (strain UCR-PA7)</name>
    <name type="common">Esca disease fungus</name>
    <name type="synonym">Togninia minima</name>
    <dbReference type="NCBI Taxonomy" id="1286976"/>
    <lineage>
        <taxon>Eukaryota</taxon>
        <taxon>Fungi</taxon>
        <taxon>Dikarya</taxon>
        <taxon>Ascomycota</taxon>
        <taxon>Pezizomycotina</taxon>
        <taxon>Sordariomycetes</taxon>
        <taxon>Sordariomycetidae</taxon>
        <taxon>Togniniales</taxon>
        <taxon>Togniniaceae</taxon>
        <taxon>Phaeoacremonium</taxon>
    </lineage>
</organism>
<gene>
    <name evidence="5" type="ORF">UCRPA7_6576</name>
</gene>
<dbReference type="PANTHER" id="PTHR40633:SF1">
    <property type="entry name" value="GPI ANCHORED SERINE-THREONINE RICH PROTEIN (AFU_ORTHOLOGUE AFUA_1G03630)"/>
    <property type="match status" value="1"/>
</dbReference>
<dbReference type="eggNOG" id="ENOG502S6JZ">
    <property type="taxonomic scope" value="Eukaryota"/>
</dbReference>
<evidence type="ECO:0000259" key="4">
    <source>
        <dbReference type="Pfam" id="PF10342"/>
    </source>
</evidence>
<dbReference type="KEGG" id="tmn:UCRPA7_6576"/>
<dbReference type="HOGENOM" id="CLU_069672_1_0_1"/>
<evidence type="ECO:0000313" key="5">
    <source>
        <dbReference type="EMBL" id="EON97919.1"/>
    </source>
</evidence>
<proteinExistence type="predicted"/>
<dbReference type="RefSeq" id="XP_007917304.1">
    <property type="nucleotide sequence ID" value="XM_007919113.1"/>
</dbReference>
<dbReference type="Proteomes" id="UP000014074">
    <property type="component" value="Unassembled WGS sequence"/>
</dbReference>
<keyword evidence="1 3" id="KW-0732">Signal</keyword>
<dbReference type="OrthoDB" id="2260257at2759"/>
<dbReference type="EMBL" id="KB933247">
    <property type="protein sequence ID" value="EON97919.1"/>
    <property type="molecule type" value="Genomic_DNA"/>
</dbReference>
<feature type="chain" id="PRO_5004452571" evidence="3">
    <location>
        <begin position="20"/>
        <end position="241"/>
    </location>
</feature>
<evidence type="ECO:0000313" key="6">
    <source>
        <dbReference type="Proteomes" id="UP000014074"/>
    </source>
</evidence>
<dbReference type="GeneID" id="19327246"/>
<accession>R8BF50</accession>
<reference evidence="6" key="1">
    <citation type="journal article" date="2013" name="Genome Announc.">
        <title>Draft genome sequence of the ascomycete Phaeoacremonium aleophilum strain UCR-PA7, a causal agent of the esca disease complex in grapevines.</title>
        <authorList>
            <person name="Blanco-Ulate B."/>
            <person name="Rolshausen P."/>
            <person name="Cantu D."/>
        </authorList>
    </citation>
    <scope>NUCLEOTIDE SEQUENCE [LARGE SCALE GENOMIC DNA]</scope>
    <source>
        <strain evidence="6">UCR-PA7</strain>
    </source>
</reference>
<evidence type="ECO:0000256" key="3">
    <source>
        <dbReference type="SAM" id="SignalP"/>
    </source>
</evidence>
<dbReference type="Pfam" id="PF10342">
    <property type="entry name" value="Kre9_KNH"/>
    <property type="match status" value="1"/>
</dbReference>